<evidence type="ECO:0000313" key="2">
    <source>
        <dbReference type="Proteomes" id="UP000245838"/>
    </source>
</evidence>
<dbReference type="Proteomes" id="UP000245838">
    <property type="component" value="Chromosome sggmmb4_Chromosome"/>
</dbReference>
<proteinExistence type="predicted"/>
<dbReference type="AlphaFoldDB" id="A0A193QM60"/>
<dbReference type="EMBL" id="LN854557">
    <property type="protein sequence ID" value="CRL46251.1"/>
    <property type="molecule type" value="Genomic_DNA"/>
</dbReference>
<evidence type="ECO:0000313" key="1">
    <source>
        <dbReference type="EMBL" id="CRL46251.1"/>
    </source>
</evidence>
<sequence>MALLAIITLGLLEYRQRLAVFQRRLQDVTLALSLSYQCLELMRQSATADALARPSG</sequence>
<reference evidence="1 2" key="1">
    <citation type="submission" date="2015-05" db="EMBL/GenBank/DDBJ databases">
        <authorList>
            <person name="Goodhead I."/>
        </authorList>
    </citation>
    <scope>NUCLEOTIDE SEQUENCE [LARGE SCALE GENOMIC DNA]</scope>
    <source>
        <strain evidence="2">morsitans</strain>
    </source>
</reference>
<organism evidence="1 2">
    <name type="scientific">Sodalis glossinidius (strain morsitans)</name>
    <dbReference type="NCBI Taxonomy" id="343509"/>
    <lineage>
        <taxon>Bacteria</taxon>
        <taxon>Pseudomonadati</taxon>
        <taxon>Pseudomonadota</taxon>
        <taxon>Gammaproteobacteria</taxon>
        <taxon>Enterobacterales</taxon>
        <taxon>Bruguierivoracaceae</taxon>
        <taxon>Sodalis</taxon>
    </lineage>
</organism>
<protein>
    <submittedName>
        <fullName evidence="1">Uncharacterized protein</fullName>
    </submittedName>
</protein>
<accession>A0A193QM60</accession>
<gene>
    <name evidence="1" type="ORF">SGGMMB4_04707</name>
</gene>
<name>A0A193QM60_SODGM</name>